<dbReference type="Gene3D" id="3.30.70.2970">
    <property type="entry name" value="Protein of unknown function (DUF541), domain 2"/>
    <property type="match status" value="1"/>
</dbReference>
<organism evidence="2 3">
    <name type="scientific">Candidatus Vogelbacteria bacterium RIFOXYD1_FULL_46_19</name>
    <dbReference type="NCBI Taxonomy" id="1802439"/>
    <lineage>
        <taxon>Bacteria</taxon>
        <taxon>Candidatus Vogeliibacteriota</taxon>
    </lineage>
</organism>
<dbReference type="STRING" id="1802439.A2589_01515"/>
<dbReference type="InterPro" id="IPR052022">
    <property type="entry name" value="26kDa_periplasmic_antigen"/>
</dbReference>
<dbReference type="AlphaFoldDB" id="A0A1G2QHM1"/>
<evidence type="ECO:0000256" key="1">
    <source>
        <dbReference type="SAM" id="Phobius"/>
    </source>
</evidence>
<dbReference type="Proteomes" id="UP000177838">
    <property type="component" value="Unassembled WGS sequence"/>
</dbReference>
<keyword evidence="1" id="KW-0472">Membrane</keyword>
<name>A0A1G2QHM1_9BACT</name>
<gene>
    <name evidence="2" type="ORF">A2589_01515</name>
</gene>
<protein>
    <recommendedName>
        <fullName evidence="4">SIMPL domain-containing protein</fullName>
    </recommendedName>
</protein>
<evidence type="ECO:0008006" key="4">
    <source>
        <dbReference type="Google" id="ProtNLM"/>
    </source>
</evidence>
<evidence type="ECO:0000313" key="2">
    <source>
        <dbReference type="EMBL" id="OHA59522.1"/>
    </source>
</evidence>
<keyword evidence="1" id="KW-1133">Transmembrane helix</keyword>
<dbReference type="Gene3D" id="3.30.110.170">
    <property type="entry name" value="Protein of unknown function (DUF541), domain 1"/>
    <property type="match status" value="1"/>
</dbReference>
<proteinExistence type="predicted"/>
<dbReference type="GO" id="GO:0006974">
    <property type="term" value="P:DNA damage response"/>
    <property type="evidence" value="ECO:0007669"/>
    <property type="project" value="TreeGrafter"/>
</dbReference>
<evidence type="ECO:0000313" key="3">
    <source>
        <dbReference type="Proteomes" id="UP000177838"/>
    </source>
</evidence>
<keyword evidence="1" id="KW-0812">Transmembrane</keyword>
<sequence length="257" mass="27423">MDTQVKNILGIVVIAALVVFTFSTLVYTRAYSKSVNPAATRSFSVSAEGEVLAAPDIAEFSFSVITQGGTDLSALQISNTEKVNRAITFVKNQGIAEKDIQTSDYSANPRYQYFNCNGGQACPPPEIIGYEISQTVRVKVRDFAKVGPILSGVVANGANSVSGLVFRIEDPTMVQNEARKEAIAKAKDQAKEVADAGGFRLGKLLSIEEAVNGYPPVMPLAYGRGGADMAQAEKAVASIQPGSNQVTIQVVLHYEIK</sequence>
<comment type="caution">
    <text evidence="2">The sequence shown here is derived from an EMBL/GenBank/DDBJ whole genome shotgun (WGS) entry which is preliminary data.</text>
</comment>
<dbReference type="InterPro" id="IPR007497">
    <property type="entry name" value="SIMPL/DUF541"/>
</dbReference>
<reference evidence="2 3" key="1">
    <citation type="journal article" date="2016" name="Nat. Commun.">
        <title>Thousands of microbial genomes shed light on interconnected biogeochemical processes in an aquifer system.</title>
        <authorList>
            <person name="Anantharaman K."/>
            <person name="Brown C.T."/>
            <person name="Hug L.A."/>
            <person name="Sharon I."/>
            <person name="Castelle C.J."/>
            <person name="Probst A.J."/>
            <person name="Thomas B.C."/>
            <person name="Singh A."/>
            <person name="Wilkins M.J."/>
            <person name="Karaoz U."/>
            <person name="Brodie E.L."/>
            <person name="Williams K.H."/>
            <person name="Hubbard S.S."/>
            <person name="Banfield J.F."/>
        </authorList>
    </citation>
    <scope>NUCLEOTIDE SEQUENCE [LARGE SCALE GENOMIC DNA]</scope>
</reference>
<feature type="transmembrane region" description="Helical" evidence="1">
    <location>
        <begin position="7"/>
        <end position="27"/>
    </location>
</feature>
<accession>A0A1G2QHM1</accession>
<dbReference type="PANTHER" id="PTHR34387">
    <property type="entry name" value="SLR1258 PROTEIN"/>
    <property type="match status" value="1"/>
</dbReference>
<dbReference type="EMBL" id="MHTK01000006">
    <property type="protein sequence ID" value="OHA59522.1"/>
    <property type="molecule type" value="Genomic_DNA"/>
</dbReference>
<dbReference type="PANTHER" id="PTHR34387:SF1">
    <property type="entry name" value="PERIPLASMIC IMMUNOGENIC PROTEIN"/>
    <property type="match status" value="1"/>
</dbReference>
<dbReference type="Pfam" id="PF04402">
    <property type="entry name" value="SIMPL"/>
    <property type="match status" value="1"/>
</dbReference>